<evidence type="ECO:0000256" key="11">
    <source>
        <dbReference type="PIRSR" id="PIRSR600823-3"/>
    </source>
</evidence>
<proteinExistence type="inferred from homology"/>
<evidence type="ECO:0000256" key="1">
    <source>
        <dbReference type="ARBA" id="ARBA00000189"/>
    </source>
</evidence>
<dbReference type="SUPFAM" id="SSF48113">
    <property type="entry name" value="Heme-dependent peroxidases"/>
    <property type="match status" value="1"/>
</dbReference>
<dbReference type="AlphaFoldDB" id="A0AAV0QI49"/>
<evidence type="ECO:0000256" key="6">
    <source>
        <dbReference type="ARBA" id="ARBA00022617"/>
    </source>
</evidence>
<feature type="region of interest" description="Disordered" evidence="13">
    <location>
        <begin position="1"/>
        <end position="26"/>
    </location>
</feature>
<feature type="binding site" evidence="11">
    <location>
        <position position="134"/>
    </location>
    <ligand>
        <name>Ca(2+)</name>
        <dbReference type="ChEBI" id="CHEBI:29108"/>
        <label>2</label>
    </ligand>
</feature>
<keyword evidence="8" id="KW-0560">Oxidoreductase</keyword>
<keyword evidence="16" id="KW-1185">Reference proteome</keyword>
<keyword evidence="5" id="KW-0575">Peroxidase</keyword>
<comment type="cofactor">
    <cofactor evidence="11">
        <name>Ca(2+)</name>
        <dbReference type="ChEBI" id="CHEBI:29108"/>
    </cofactor>
    <text evidence="11">Binds 2 calcium ions per subunit.</text>
</comment>
<evidence type="ECO:0000256" key="8">
    <source>
        <dbReference type="ARBA" id="ARBA00023002"/>
    </source>
</evidence>
<feature type="non-terminal residue" evidence="15">
    <location>
        <position position="1"/>
    </location>
</feature>
<organism evidence="15 16">
    <name type="scientific">Linum tenue</name>
    <dbReference type="NCBI Taxonomy" id="586396"/>
    <lineage>
        <taxon>Eukaryota</taxon>
        <taxon>Viridiplantae</taxon>
        <taxon>Streptophyta</taxon>
        <taxon>Embryophyta</taxon>
        <taxon>Tracheophyta</taxon>
        <taxon>Spermatophyta</taxon>
        <taxon>Magnoliopsida</taxon>
        <taxon>eudicotyledons</taxon>
        <taxon>Gunneridae</taxon>
        <taxon>Pentapetalae</taxon>
        <taxon>rosids</taxon>
        <taxon>fabids</taxon>
        <taxon>Malpighiales</taxon>
        <taxon>Linaceae</taxon>
        <taxon>Linum</taxon>
    </lineage>
</organism>
<evidence type="ECO:0000256" key="4">
    <source>
        <dbReference type="ARBA" id="ARBA00012313"/>
    </source>
</evidence>
<gene>
    <name evidence="15" type="ORF">LITE_LOCUS43497</name>
</gene>
<dbReference type="PANTHER" id="PTHR31517:SF51">
    <property type="entry name" value="PEROXIDASE 55"/>
    <property type="match status" value="1"/>
</dbReference>
<dbReference type="PRINTS" id="PR00461">
    <property type="entry name" value="PLPEROXIDASE"/>
</dbReference>
<evidence type="ECO:0000256" key="13">
    <source>
        <dbReference type="SAM" id="MobiDB-lite"/>
    </source>
</evidence>
<evidence type="ECO:0000313" key="15">
    <source>
        <dbReference type="EMBL" id="CAI0545245.1"/>
    </source>
</evidence>
<dbReference type="Gene3D" id="1.10.520.10">
    <property type="match status" value="1"/>
</dbReference>
<comment type="caution">
    <text evidence="15">The sequence shown here is derived from an EMBL/GenBank/DDBJ whole genome shotgun (WGS) entry which is preliminary data.</text>
</comment>
<dbReference type="PROSITE" id="PS50873">
    <property type="entry name" value="PEROXIDASE_4"/>
    <property type="match status" value="1"/>
</dbReference>
<dbReference type="EC" id="1.11.1.7" evidence="4"/>
<feature type="binding site" evidence="11">
    <location>
        <position position="129"/>
    </location>
    <ligand>
        <name>Ca(2+)</name>
        <dbReference type="ChEBI" id="CHEBI:29108"/>
        <label>2</label>
    </ligand>
</feature>
<evidence type="ECO:0000256" key="12">
    <source>
        <dbReference type="PIRSR" id="PIRSR600823-5"/>
    </source>
</evidence>
<keyword evidence="11" id="KW-0106">Calcium</keyword>
<dbReference type="GO" id="GO:0006979">
    <property type="term" value="P:response to oxidative stress"/>
    <property type="evidence" value="ECO:0007669"/>
    <property type="project" value="InterPro"/>
</dbReference>
<evidence type="ECO:0000313" key="16">
    <source>
        <dbReference type="Proteomes" id="UP001154282"/>
    </source>
</evidence>
<dbReference type="GO" id="GO:0046872">
    <property type="term" value="F:metal ion binding"/>
    <property type="evidence" value="ECO:0007669"/>
    <property type="project" value="UniProtKB-KW"/>
</dbReference>
<evidence type="ECO:0000256" key="7">
    <source>
        <dbReference type="ARBA" id="ARBA00022723"/>
    </source>
</evidence>
<keyword evidence="6" id="KW-0349">Heme</keyword>
<dbReference type="Gene3D" id="1.10.420.10">
    <property type="entry name" value="Peroxidase, domain 2"/>
    <property type="match status" value="1"/>
</dbReference>
<sequence>CLPQHRLLRRHPRFRREGQLPDTRTVGRINYPVLELQRGHAKPPFPKTHRRPAHPEFCPKRISADEMVTLSSAHSIGRSRCSSFSDRLYNFNGTRAQDPHYATSLKATDRNTCPVNGGSDPTVALDPATPNRLDNRYYAEVRAGRGLLTTDQTLTERPTTRRYVDVNARYGVAWAGKFARAMVRMGSIDVLTVNQGEISRWCSMVN</sequence>
<protein>
    <recommendedName>
        <fullName evidence="4">peroxidase</fullName>
        <ecNumber evidence="4">1.11.1.7</ecNumber>
    </recommendedName>
</protein>
<evidence type="ECO:0000259" key="14">
    <source>
        <dbReference type="PROSITE" id="PS50873"/>
    </source>
</evidence>
<evidence type="ECO:0000256" key="5">
    <source>
        <dbReference type="ARBA" id="ARBA00022559"/>
    </source>
</evidence>
<reference evidence="15" key="1">
    <citation type="submission" date="2022-08" db="EMBL/GenBank/DDBJ databases">
        <authorList>
            <person name="Gutierrez-Valencia J."/>
        </authorList>
    </citation>
    <scope>NUCLEOTIDE SEQUENCE</scope>
</reference>
<dbReference type="PANTHER" id="PTHR31517">
    <property type="match status" value="1"/>
</dbReference>
<feature type="binding site" evidence="11">
    <location>
        <position position="126"/>
    </location>
    <ligand>
        <name>Ca(2+)</name>
        <dbReference type="ChEBI" id="CHEBI:29108"/>
        <label>2</label>
    </ligand>
</feature>
<dbReference type="Pfam" id="PF00141">
    <property type="entry name" value="peroxidase"/>
    <property type="match status" value="1"/>
</dbReference>
<evidence type="ECO:0000256" key="3">
    <source>
        <dbReference type="ARBA" id="ARBA00006873"/>
    </source>
</evidence>
<dbReference type="PROSITE" id="PS00435">
    <property type="entry name" value="PEROXIDASE_1"/>
    <property type="match status" value="1"/>
</dbReference>
<accession>A0AAV0QI49</accession>
<dbReference type="GO" id="GO:0020037">
    <property type="term" value="F:heme binding"/>
    <property type="evidence" value="ECO:0007669"/>
    <property type="project" value="InterPro"/>
</dbReference>
<evidence type="ECO:0000256" key="2">
    <source>
        <dbReference type="ARBA" id="ARBA00002322"/>
    </source>
</evidence>
<feature type="disulfide bond" evidence="12">
    <location>
        <begin position="81"/>
        <end position="113"/>
    </location>
</feature>
<comment type="cofactor">
    <cofactor evidence="11">
        <name>heme b</name>
        <dbReference type="ChEBI" id="CHEBI:60344"/>
    </cofactor>
    <text evidence="11">Binds 1 heme b (iron(II)-protoporphyrin IX) group per subunit.</text>
</comment>
<dbReference type="FunFam" id="1.10.420.10:FF:000001">
    <property type="entry name" value="Peroxidase"/>
    <property type="match status" value="1"/>
</dbReference>
<dbReference type="PRINTS" id="PR00458">
    <property type="entry name" value="PEROXIDASE"/>
</dbReference>
<name>A0AAV0QI49_9ROSI</name>
<dbReference type="Proteomes" id="UP001154282">
    <property type="component" value="Unassembled WGS sequence"/>
</dbReference>
<keyword evidence="9 11" id="KW-0408">Iron</keyword>
<dbReference type="InterPro" id="IPR000823">
    <property type="entry name" value="Peroxidase_pln"/>
</dbReference>
<comment type="catalytic activity">
    <reaction evidence="1">
        <text>2 a phenolic donor + H2O2 = 2 a phenolic radical donor + 2 H2O</text>
        <dbReference type="Rhea" id="RHEA:56136"/>
        <dbReference type="ChEBI" id="CHEBI:15377"/>
        <dbReference type="ChEBI" id="CHEBI:16240"/>
        <dbReference type="ChEBI" id="CHEBI:139520"/>
        <dbReference type="ChEBI" id="CHEBI:139521"/>
        <dbReference type="EC" id="1.11.1.7"/>
    </reaction>
</comment>
<keyword evidence="7 11" id="KW-0479">Metal-binding</keyword>
<dbReference type="InterPro" id="IPR002016">
    <property type="entry name" value="Haem_peroxidase"/>
</dbReference>
<evidence type="ECO:0000256" key="10">
    <source>
        <dbReference type="ARBA" id="ARBA00023157"/>
    </source>
</evidence>
<evidence type="ECO:0000256" key="9">
    <source>
        <dbReference type="ARBA" id="ARBA00023004"/>
    </source>
</evidence>
<feature type="binding site" description="axial binding residue" evidence="11">
    <location>
        <position position="74"/>
    </location>
    <ligand>
        <name>heme b</name>
        <dbReference type="ChEBI" id="CHEBI:60344"/>
    </ligand>
    <ligandPart>
        <name>Fe</name>
        <dbReference type="ChEBI" id="CHEBI:18248"/>
    </ligandPart>
</feature>
<dbReference type="InterPro" id="IPR019793">
    <property type="entry name" value="Peroxidases_heam-ligand_BS"/>
</dbReference>
<feature type="compositionally biased region" description="Basic residues" evidence="13">
    <location>
        <begin position="1"/>
        <end position="14"/>
    </location>
</feature>
<feature type="domain" description="Plant heme peroxidase family profile" evidence="14">
    <location>
        <begin position="1"/>
        <end position="206"/>
    </location>
</feature>
<keyword evidence="10 12" id="KW-1015">Disulfide bond</keyword>
<dbReference type="EMBL" id="CAMGYJ010000009">
    <property type="protein sequence ID" value="CAI0545245.1"/>
    <property type="molecule type" value="Genomic_DNA"/>
</dbReference>
<comment type="similarity">
    <text evidence="3">Belongs to the peroxidase family. Ascorbate peroxidase subfamily.</text>
</comment>
<comment type="function">
    <text evidence="2">Removal of H(2)O(2), oxidation of toxic reductants, biosynthesis and degradation of lignin, suberization, auxin catabolism, response to environmental stresses such as wounding, pathogen attack and oxidative stress. These functions might be dependent on each isozyme/isoform in each plant tissue.</text>
</comment>
<dbReference type="GO" id="GO:0140825">
    <property type="term" value="F:lactoperoxidase activity"/>
    <property type="evidence" value="ECO:0007669"/>
    <property type="project" value="UniProtKB-EC"/>
</dbReference>
<dbReference type="InterPro" id="IPR010255">
    <property type="entry name" value="Haem_peroxidase_sf"/>
</dbReference>